<proteinExistence type="inferred from homology"/>
<dbReference type="Proteomes" id="UP000792063">
    <property type="component" value="Unassembled WGS sequence"/>
</dbReference>
<evidence type="ECO:0000256" key="5">
    <source>
        <dbReference type="ARBA" id="ARBA00023180"/>
    </source>
</evidence>
<dbReference type="GO" id="GO:0016772">
    <property type="term" value="F:transferase activity, transferring phosphorus-containing groups"/>
    <property type="evidence" value="ECO:0007669"/>
    <property type="project" value="InterPro"/>
</dbReference>
<dbReference type="GO" id="GO:0005794">
    <property type="term" value="C:Golgi apparatus"/>
    <property type="evidence" value="ECO:0007669"/>
    <property type="project" value="TreeGrafter"/>
</dbReference>
<dbReference type="InterPro" id="IPR031356">
    <property type="entry name" value="Stealth_CR4"/>
</dbReference>
<organism evidence="11 14">
    <name type="scientific">Phytophthora kernoviae</name>
    <dbReference type="NCBI Taxonomy" id="325452"/>
    <lineage>
        <taxon>Eukaryota</taxon>
        <taxon>Sar</taxon>
        <taxon>Stramenopiles</taxon>
        <taxon>Oomycota</taxon>
        <taxon>Peronosporomycetes</taxon>
        <taxon>Peronosporales</taxon>
        <taxon>Peronosporaceae</taxon>
        <taxon>Phytophthora</taxon>
    </lineage>
</organism>
<dbReference type="Pfam" id="PF11380">
    <property type="entry name" value="Stealth_CR2"/>
    <property type="match status" value="1"/>
</dbReference>
<dbReference type="AlphaFoldDB" id="A0A3R7J217"/>
<dbReference type="InterPro" id="IPR021520">
    <property type="entry name" value="Stealth_CR2"/>
</dbReference>
<feature type="region of interest" description="Disordered" evidence="6">
    <location>
        <begin position="586"/>
        <end position="620"/>
    </location>
</feature>
<keyword evidence="7" id="KW-0472">Membrane</keyword>
<evidence type="ECO:0000256" key="4">
    <source>
        <dbReference type="ARBA" id="ARBA00023157"/>
    </source>
</evidence>
<reference evidence="9" key="1">
    <citation type="journal article" date="2015" name="Genom Data">
        <title>Genome sequences of six Phytophthora species associated with forests in New Zealand.</title>
        <authorList>
            <person name="Studholme D.J."/>
            <person name="McDougal R.L."/>
            <person name="Sambles C."/>
            <person name="Hansen E."/>
            <person name="Hardy G."/>
            <person name="Grant M."/>
            <person name="Ganley R.J."/>
            <person name="Williams N.M."/>
        </authorList>
    </citation>
    <scope>NUCLEOTIDE SEQUENCE</scope>
    <source>
        <strain evidence="10">NZFS 2646</strain>
        <strain evidence="9">NZFS 3630</strain>
    </source>
</reference>
<keyword evidence="13" id="KW-1185">Reference proteome</keyword>
<dbReference type="EMBL" id="MAYM02001872">
    <property type="protein sequence ID" value="RLN10207.1"/>
    <property type="molecule type" value="Genomic_DNA"/>
</dbReference>
<protein>
    <recommendedName>
        <fullName evidence="8">LNR domain-containing protein</fullName>
    </recommendedName>
</protein>
<keyword evidence="7" id="KW-1133">Transmembrane helix</keyword>
<evidence type="ECO:0000256" key="2">
    <source>
        <dbReference type="ARBA" id="ARBA00022679"/>
    </source>
</evidence>
<dbReference type="PANTHER" id="PTHR24045:SF0">
    <property type="entry name" value="N-ACETYLGLUCOSAMINE-1-PHOSPHOTRANSFERASE SUBUNITS ALPHA_BETA"/>
    <property type="match status" value="1"/>
</dbReference>
<reference evidence="9" key="3">
    <citation type="submission" date="2020-06" db="EMBL/GenBank/DDBJ databases">
        <authorList>
            <person name="Studholme D.J."/>
        </authorList>
    </citation>
    <scope>NUCLEOTIDE SEQUENCE</scope>
    <source>
        <strain evidence="10">NZFS 2646</strain>
        <strain evidence="9">NZFS 3630</strain>
    </source>
</reference>
<dbReference type="PANTHER" id="PTHR24045">
    <property type="match status" value="1"/>
</dbReference>
<dbReference type="InterPro" id="IPR047141">
    <property type="entry name" value="Stealth"/>
</dbReference>
<feature type="compositionally biased region" description="Basic residues" evidence="6">
    <location>
        <begin position="1250"/>
        <end position="1260"/>
    </location>
</feature>
<evidence type="ECO:0000313" key="9">
    <source>
        <dbReference type="EMBL" id="KAG2523062.1"/>
    </source>
</evidence>
<feature type="region of interest" description="Disordered" evidence="6">
    <location>
        <begin position="653"/>
        <end position="682"/>
    </location>
</feature>
<sequence>MDPNRPFKHWQYPRWKTEKEFWHKHWIASLTGQPLPVWGQDAQVKGKDDSNSDNRFRDNEELRYSLRSLEKYAPWVRHIYVVTDGQIPSWLDIESPKLSIVKHRDIFSNESHLPVFSSPAIEWSLDNIPGLSDMFLYFNDDVFLGSPIRPEDFVSQAGVQKVYFAWEIPLCANRCWDTYLSNGRCDKECNVTACDFDMGDCGCDVNPLDGSLSCDAEKVANILENSPKPPRIGNHLCQGTCNYQWLGNGVCDRSCNVSSCAFDGGDCRERKQPVGRHGHFPEDEDKDELSPLVRDLWSADVSVNHTLVQVPLDVNATYLNLTEAFGGANGSIWSAAHDNGDLIRFASVHEKENVLLLVFGRDSEADPMTSSVKISVVGEDPQGAPIQLDFSLVRGKKLIETSSIAGEDPPQDEEITGGVYTFQNTSTRPQNIRLPFGFRQATFRSIASGGIKRDETITSEGGVAAEAEVPLELSMDDGIDAVAELLTDKIPLVEIFLPFNITGKKLEDGDVLNLGWYMELRLHDDENDWDWNDHAICQLEVPKKKPVPAPANGSSSEVKEDADVSDDMQDSMANEAKVEIEVAANTKNAEHANDGNAQEEVIHDENTETEGDEESDDIPKCRLAEDNRGIIVTVRVITHHTRTVFSAVGVFNDDESEEDIGENSETDSSQTTDTNSSPSQADVALKDGKLQQLIKEWKTSPQVTDGRMCFYDTDRADPWRYRYCFALAMGHFQARGVEVVHKPTLYALTHPPKPKMVYTPYIGDDPALLELLDRCIETTRRLIGIRPRICYPNEVPVPHPVKDAPKVDPQAQKLEEGRRLACEAQHRRLAQREQREKEELEADANRGIFGEILEGIKSAVGLSHVEPAEESLHDIEYEDVCGPAPIKTVKPPVTLKTAQALLSRDTFGDSLRFVNKLYNRAFGKAAERRRVPSHMPFLLQKSIIHEIKDQWTTEVQATSAHRFRHPEDMQFSFSYFHYLINRAKIHPHTLEEVWRVYLDANRNGILDENELLTAASLAHGDAPPEEFVKEVRECVQPEKREKVREIPTAEGTVRLSETLTPYITLENLQRCPSVADALVRNVRYESKVELMSEKEVTFHMLSDNFKFAWKQMMGTRARRTKFVCINDDMKFPSTAVSQILHELFLSIWPKRSQFELPFHLKNRYAHIDEYHAAQTRRQVAAAIFAFILLLVALVFRAELCALFGFQDIARARAASASQLTHDFEQAQQQEEEQESEKPKEVEADGEGVSKKKRPTRKMSS</sequence>
<evidence type="ECO:0000313" key="10">
    <source>
        <dbReference type="EMBL" id="KAG2524565.1"/>
    </source>
</evidence>
<feature type="compositionally biased region" description="Low complexity" evidence="6">
    <location>
        <begin position="666"/>
        <end position="680"/>
    </location>
</feature>
<keyword evidence="4" id="KW-1015">Disulfide bond</keyword>
<dbReference type="SMART" id="SM00004">
    <property type="entry name" value="NL"/>
    <property type="match status" value="2"/>
</dbReference>
<dbReference type="Gene3D" id="4.10.470.20">
    <property type="match status" value="2"/>
</dbReference>
<evidence type="ECO:0000313" key="12">
    <source>
        <dbReference type="EMBL" id="RLN76882.1"/>
    </source>
</evidence>
<dbReference type="PROSITE" id="PS00018">
    <property type="entry name" value="EF_HAND_1"/>
    <property type="match status" value="1"/>
</dbReference>
<feature type="domain" description="LNR" evidence="8">
    <location>
        <begin position="226"/>
        <end position="268"/>
    </location>
</feature>
<dbReference type="Proteomes" id="UP000785171">
    <property type="component" value="Unassembled WGS sequence"/>
</dbReference>
<evidence type="ECO:0000313" key="14">
    <source>
        <dbReference type="Proteomes" id="UP000285883"/>
    </source>
</evidence>
<dbReference type="EMBL" id="JPWU03000194">
    <property type="protein sequence ID" value="KAG2523062.1"/>
    <property type="molecule type" value="Genomic_DNA"/>
</dbReference>
<dbReference type="Proteomes" id="UP000285624">
    <property type="component" value="Unassembled WGS sequence"/>
</dbReference>
<dbReference type="InterPro" id="IPR031357">
    <property type="entry name" value="Stealth_CR3"/>
</dbReference>
<feature type="region of interest" description="Disordered" evidence="6">
    <location>
        <begin position="542"/>
        <end position="570"/>
    </location>
</feature>
<dbReference type="STRING" id="325452.A0A3R7J217"/>
<dbReference type="EMBL" id="MBDN02000285">
    <property type="protein sequence ID" value="RLN76882.1"/>
    <property type="molecule type" value="Genomic_DNA"/>
</dbReference>
<evidence type="ECO:0000256" key="1">
    <source>
        <dbReference type="ARBA" id="ARBA00007583"/>
    </source>
</evidence>
<evidence type="ECO:0000313" key="11">
    <source>
        <dbReference type="EMBL" id="RLN10207.1"/>
    </source>
</evidence>
<name>A0A3R7J217_9STRA</name>
<evidence type="ECO:0000256" key="3">
    <source>
        <dbReference type="ARBA" id="ARBA00022737"/>
    </source>
</evidence>
<feature type="transmembrane region" description="Helical" evidence="7">
    <location>
        <begin position="1179"/>
        <end position="1205"/>
    </location>
</feature>
<keyword evidence="3" id="KW-0677">Repeat</keyword>
<dbReference type="Pfam" id="PF00066">
    <property type="entry name" value="Notch"/>
    <property type="match status" value="2"/>
</dbReference>
<dbReference type="InterPro" id="IPR018247">
    <property type="entry name" value="EF_Hand_1_Ca_BS"/>
</dbReference>
<evidence type="ECO:0000259" key="8">
    <source>
        <dbReference type="SMART" id="SM00004"/>
    </source>
</evidence>
<keyword evidence="5" id="KW-0325">Glycoprotein</keyword>
<feature type="region of interest" description="Disordered" evidence="6">
    <location>
        <begin position="1219"/>
        <end position="1260"/>
    </location>
</feature>
<evidence type="ECO:0000256" key="6">
    <source>
        <dbReference type="SAM" id="MobiDB-lite"/>
    </source>
</evidence>
<reference evidence="13 14" key="2">
    <citation type="submission" date="2018-07" db="EMBL/GenBank/DDBJ databases">
        <title>Genome sequencing of oomycete isolates from Chile give support for New Zealand origin for Phytophthora kernoviae and make available the first Nothophytophthora sp. genome.</title>
        <authorList>
            <person name="Studholme D.J."/>
            <person name="Sanfuentes E."/>
            <person name="Panda P."/>
            <person name="Hill R."/>
            <person name="Sambles C."/>
            <person name="Grant M."/>
            <person name="Williams N.M."/>
            <person name="Mcdougal R.L."/>
        </authorList>
    </citation>
    <scope>NUCLEOTIDE SEQUENCE [LARGE SCALE GENOMIC DNA]</scope>
    <source>
        <strain evidence="11">Chile2</strain>
        <strain evidence="12">Chile4</strain>
    </source>
</reference>
<comment type="caution">
    <text evidence="11">The sequence shown here is derived from an EMBL/GenBank/DDBJ whole genome shotgun (WGS) entry which is preliminary data.</text>
</comment>
<dbReference type="InterPro" id="IPR000800">
    <property type="entry name" value="Notch_dom"/>
</dbReference>
<keyword evidence="7" id="KW-0812">Transmembrane</keyword>
<evidence type="ECO:0000313" key="13">
    <source>
        <dbReference type="Proteomes" id="UP000285624"/>
    </source>
</evidence>
<comment type="similarity">
    <text evidence="1">Belongs to the stealth family.</text>
</comment>
<feature type="compositionally biased region" description="Acidic residues" evidence="6">
    <location>
        <begin position="607"/>
        <end position="616"/>
    </location>
</feature>
<gene>
    <name evidence="11" type="ORF">BBI17_004090</name>
    <name evidence="12" type="ORF">BBO99_00007209</name>
    <name evidence="10" type="ORF">JM16_003623</name>
    <name evidence="9" type="ORF">JM18_005911</name>
</gene>
<accession>A0A3R7J217</accession>
<dbReference type="Pfam" id="PF17103">
    <property type="entry name" value="Stealth_CR4"/>
    <property type="match status" value="1"/>
</dbReference>
<dbReference type="EMBL" id="JPWV03000111">
    <property type="protein sequence ID" value="KAG2524565.1"/>
    <property type="molecule type" value="Genomic_DNA"/>
</dbReference>
<feature type="domain" description="LNR" evidence="8">
    <location>
        <begin position="164"/>
        <end position="202"/>
    </location>
</feature>
<dbReference type="Pfam" id="PF17102">
    <property type="entry name" value="Stealth_CR3"/>
    <property type="match status" value="1"/>
</dbReference>
<feature type="compositionally biased region" description="Acidic residues" evidence="6">
    <location>
        <begin position="653"/>
        <end position="665"/>
    </location>
</feature>
<keyword evidence="2" id="KW-0808">Transferase</keyword>
<dbReference type="Proteomes" id="UP000285883">
    <property type="component" value="Unassembled WGS sequence"/>
</dbReference>
<evidence type="ECO:0000256" key="7">
    <source>
        <dbReference type="SAM" id="Phobius"/>
    </source>
</evidence>